<dbReference type="EMBL" id="SRYG01000007">
    <property type="protein sequence ID" value="TGY66343.1"/>
    <property type="molecule type" value="Genomic_DNA"/>
</dbReference>
<evidence type="ECO:0000313" key="1">
    <source>
        <dbReference type="EMBL" id="TGY66343.1"/>
    </source>
</evidence>
<accession>A0AC61R845</accession>
<sequence length="267" mass="28715">MDMSALPSLLIKLAYSGLIVFLSFLIGPKIKRIIEKCAKNPTEMGAMTFIGSLCSIGTKTLGIIVALGQMGVDTTVIVGAFSALGLGISLALKNNMANVAGGLQIILTKPFAVGNYISIGTNEGTVTKIETMFTTLVTYAGQEVIIPNAQCVSEIIVNYSREPYRRMAIALPVPLDTDVEAFQASLNTLMKDDPRVLKDPAPHCALTSFSASGQGIVVTAYAYTLPELYWDVLYDLNLAFQKKRLAQGVSQPYESIQIIADPARQTL</sequence>
<gene>
    <name evidence="1" type="ORF">E5336_04590</name>
</gene>
<organism evidence="1 2">
    <name type="scientific">Dubosiella muris</name>
    <dbReference type="NCBI Taxonomy" id="3038133"/>
    <lineage>
        <taxon>Bacteria</taxon>
        <taxon>Bacillati</taxon>
        <taxon>Bacillota</taxon>
        <taxon>Erysipelotrichia</taxon>
        <taxon>Erysipelotrichales</taxon>
        <taxon>Erysipelotrichaceae</taxon>
        <taxon>Dubosiella</taxon>
    </lineage>
</organism>
<protein>
    <submittedName>
        <fullName evidence="1">Mechanosensitive ion channel family protein</fullName>
    </submittedName>
</protein>
<name>A0AC61R845_9FIRM</name>
<reference evidence="1" key="1">
    <citation type="submission" date="2019-04" db="EMBL/GenBank/DDBJ databases">
        <title>Microbes associate with the intestines of laboratory mice.</title>
        <authorList>
            <person name="Navarre W."/>
            <person name="Wong E."/>
            <person name="Huang K."/>
            <person name="Tropini C."/>
            <person name="Ng K."/>
            <person name="Yu B."/>
        </authorList>
    </citation>
    <scope>NUCLEOTIDE SEQUENCE</scope>
    <source>
        <strain evidence="1">NM09_H32</strain>
    </source>
</reference>
<comment type="caution">
    <text evidence="1">The sequence shown here is derived from an EMBL/GenBank/DDBJ whole genome shotgun (WGS) entry which is preliminary data.</text>
</comment>
<proteinExistence type="predicted"/>
<dbReference type="Proteomes" id="UP000308836">
    <property type="component" value="Unassembled WGS sequence"/>
</dbReference>
<evidence type="ECO:0000313" key="2">
    <source>
        <dbReference type="Proteomes" id="UP000308836"/>
    </source>
</evidence>
<keyword evidence="2" id="KW-1185">Reference proteome</keyword>